<reference evidence="2" key="1">
    <citation type="submission" date="2012-05" db="EMBL/GenBank/DDBJ databases">
        <title>Sequencing and Analysis of an oxa-58 oxacillinase-encoding plasmid from Acinetobacter spp.</title>
        <authorList>
            <person name="Peng S.-M."/>
            <person name="Liao T.-L."/>
            <person name="Lin A.-C."/>
            <person name="Huang T.-W."/>
            <person name="Lauderdale T.-L."/>
            <person name="Chen Y.-T."/>
        </authorList>
    </citation>
    <scope>NUCLEOTIDE SEQUENCE</scope>
    <source>
        <strain evidence="2">M131</strain>
        <plasmid evidence="2">pM131-7</plasmid>
    </source>
</reference>
<dbReference type="RefSeq" id="WP_032073090.1">
    <property type="nucleotide sequence ID" value="NC_025170.1"/>
</dbReference>
<dbReference type="AlphaFoldDB" id="V9M651"/>
<organism evidence="2">
    <name type="scientific">Acinetobacter sp. M131</name>
    <dbReference type="NCBI Taxonomy" id="1280052"/>
    <lineage>
        <taxon>Bacteria</taxon>
        <taxon>Pseudomonadati</taxon>
        <taxon>Pseudomonadota</taxon>
        <taxon>Gammaproteobacteria</taxon>
        <taxon>Moraxellales</taxon>
        <taxon>Moraxellaceae</taxon>
        <taxon>Acinetobacter</taxon>
    </lineage>
</organism>
<sequence>MWKILYNVLDVFANNSVRSLITSMGIGVISGASAYVLLSEYINSAIAQASTMPMLGLLSMFGLDTALSITFGAILTRGSLEASKLSFARRQ</sequence>
<proteinExistence type="predicted"/>
<keyword evidence="1" id="KW-1133">Transmembrane helix</keyword>
<evidence type="ECO:0000313" key="2">
    <source>
        <dbReference type="EMBL" id="AGC70598.1"/>
    </source>
</evidence>
<keyword evidence="2" id="KW-0614">Plasmid</keyword>
<keyword evidence="1" id="KW-0812">Transmembrane</keyword>
<geneLocation type="plasmid" evidence="2">
    <name>pM131-7</name>
</geneLocation>
<accession>V9M651</accession>
<evidence type="ECO:0000256" key="1">
    <source>
        <dbReference type="SAM" id="Phobius"/>
    </source>
</evidence>
<dbReference type="Pfam" id="PF10734">
    <property type="entry name" value="DUF2523"/>
    <property type="match status" value="1"/>
</dbReference>
<dbReference type="EMBL" id="JX101642">
    <property type="protein sequence ID" value="AGC70598.1"/>
    <property type="molecule type" value="Genomic_DNA"/>
</dbReference>
<keyword evidence="1" id="KW-0472">Membrane</keyword>
<protein>
    <recommendedName>
        <fullName evidence="3">DUF2523 domain-containing protein</fullName>
    </recommendedName>
</protein>
<feature type="transmembrane region" description="Helical" evidence="1">
    <location>
        <begin position="20"/>
        <end position="42"/>
    </location>
</feature>
<dbReference type="InterPro" id="IPR019670">
    <property type="entry name" value="DUF2523"/>
</dbReference>
<name>V9M651_9GAMM</name>
<feature type="transmembrane region" description="Helical" evidence="1">
    <location>
        <begin position="54"/>
        <end position="75"/>
    </location>
</feature>
<evidence type="ECO:0008006" key="3">
    <source>
        <dbReference type="Google" id="ProtNLM"/>
    </source>
</evidence>